<keyword evidence="1" id="KW-1133">Transmembrane helix</keyword>
<sequence length="135" mass="14406">MHNLAVFYQKIKGKTVELFRSREILVPLIIILTAGASFGIGRLSVNIGENPPVEIMDLTAGTIVSGNLNETPGGNFIAPTGEGGKVVGSKNGNKYHFPWCSGALRISEQNKVWFDTADEARAAGYTPAANCKGLE</sequence>
<evidence type="ECO:0000256" key="1">
    <source>
        <dbReference type="SAM" id="Phobius"/>
    </source>
</evidence>
<proteinExistence type="predicted"/>
<evidence type="ECO:0000313" key="2">
    <source>
        <dbReference type="EMBL" id="OHA40530.1"/>
    </source>
</evidence>
<accession>A0A1G2NWU1</accession>
<organism evidence="2 3">
    <name type="scientific">Candidatus Taylorbacteria bacterium RIFCSPLOWO2_02_FULL_46_40</name>
    <dbReference type="NCBI Taxonomy" id="1802329"/>
    <lineage>
        <taxon>Bacteria</taxon>
        <taxon>Candidatus Tayloriibacteriota</taxon>
    </lineage>
</organism>
<keyword evidence="1" id="KW-0812">Transmembrane</keyword>
<dbReference type="EMBL" id="MHSH01000050">
    <property type="protein sequence ID" value="OHA40530.1"/>
    <property type="molecule type" value="Genomic_DNA"/>
</dbReference>
<evidence type="ECO:0000313" key="3">
    <source>
        <dbReference type="Proteomes" id="UP000176429"/>
    </source>
</evidence>
<dbReference type="Gene3D" id="3.40.10.10">
    <property type="entry name" value="DNA Methylphosphotriester Repair Domain"/>
    <property type="match status" value="1"/>
</dbReference>
<feature type="transmembrane region" description="Helical" evidence="1">
    <location>
        <begin position="24"/>
        <end position="45"/>
    </location>
</feature>
<keyword evidence="1" id="KW-0472">Membrane</keyword>
<protein>
    <recommendedName>
        <fullName evidence="4">Ada DNA repair metal-binding domain-containing protein</fullName>
    </recommendedName>
</protein>
<name>A0A1G2NWU1_9BACT</name>
<gene>
    <name evidence="2" type="ORF">A3H68_02580</name>
</gene>
<dbReference type="AlphaFoldDB" id="A0A1G2NWU1"/>
<dbReference type="InterPro" id="IPR035451">
    <property type="entry name" value="Ada-like_dom_sf"/>
</dbReference>
<dbReference type="SUPFAM" id="SSF57884">
    <property type="entry name" value="Ada DNA repair protein, N-terminal domain (N-Ada 10)"/>
    <property type="match status" value="1"/>
</dbReference>
<evidence type="ECO:0008006" key="4">
    <source>
        <dbReference type="Google" id="ProtNLM"/>
    </source>
</evidence>
<comment type="caution">
    <text evidence="2">The sequence shown here is derived from an EMBL/GenBank/DDBJ whole genome shotgun (WGS) entry which is preliminary data.</text>
</comment>
<reference evidence="2 3" key="1">
    <citation type="journal article" date="2016" name="Nat. Commun.">
        <title>Thousands of microbial genomes shed light on interconnected biogeochemical processes in an aquifer system.</title>
        <authorList>
            <person name="Anantharaman K."/>
            <person name="Brown C.T."/>
            <person name="Hug L.A."/>
            <person name="Sharon I."/>
            <person name="Castelle C.J."/>
            <person name="Probst A.J."/>
            <person name="Thomas B.C."/>
            <person name="Singh A."/>
            <person name="Wilkins M.J."/>
            <person name="Karaoz U."/>
            <person name="Brodie E.L."/>
            <person name="Williams K.H."/>
            <person name="Hubbard S.S."/>
            <person name="Banfield J.F."/>
        </authorList>
    </citation>
    <scope>NUCLEOTIDE SEQUENCE [LARGE SCALE GENOMIC DNA]</scope>
</reference>
<dbReference type="Proteomes" id="UP000176429">
    <property type="component" value="Unassembled WGS sequence"/>
</dbReference>